<dbReference type="CDD" id="cd18793">
    <property type="entry name" value="SF2_C_SNF"/>
    <property type="match status" value="1"/>
</dbReference>
<dbReference type="GO" id="GO:0008094">
    <property type="term" value="F:ATP-dependent activity, acting on DNA"/>
    <property type="evidence" value="ECO:0007669"/>
    <property type="project" value="TreeGrafter"/>
</dbReference>
<evidence type="ECO:0000256" key="1">
    <source>
        <dbReference type="ARBA" id="ARBA00022741"/>
    </source>
</evidence>
<keyword evidence="1" id="KW-0547">Nucleotide-binding</keyword>
<dbReference type="Proteomes" id="UP000245884">
    <property type="component" value="Unassembled WGS sequence"/>
</dbReference>
<gene>
    <name evidence="8" type="ORF">BDZ90DRAFT_232111</name>
</gene>
<feature type="region of interest" description="Disordered" evidence="5">
    <location>
        <begin position="762"/>
        <end position="821"/>
    </location>
</feature>
<dbReference type="GO" id="GO:0016787">
    <property type="term" value="F:hydrolase activity"/>
    <property type="evidence" value="ECO:0007669"/>
    <property type="project" value="UniProtKB-KW"/>
</dbReference>
<feature type="region of interest" description="Disordered" evidence="5">
    <location>
        <begin position="1149"/>
        <end position="1190"/>
    </location>
</feature>
<dbReference type="Gene3D" id="3.40.50.10810">
    <property type="entry name" value="Tandem AAA-ATPase domain"/>
    <property type="match status" value="3"/>
</dbReference>
<dbReference type="Pfam" id="PF00271">
    <property type="entry name" value="Helicase_C"/>
    <property type="match status" value="1"/>
</dbReference>
<dbReference type="OrthoDB" id="448448at2759"/>
<dbReference type="InterPro" id="IPR001650">
    <property type="entry name" value="Helicase_C-like"/>
</dbReference>
<dbReference type="RefSeq" id="XP_025362318.1">
    <property type="nucleotide sequence ID" value="XM_025506126.1"/>
</dbReference>
<feature type="region of interest" description="Disordered" evidence="5">
    <location>
        <begin position="612"/>
        <end position="635"/>
    </location>
</feature>
<organism evidence="8 9">
    <name type="scientific">Jaminaea rosea</name>
    <dbReference type="NCBI Taxonomy" id="1569628"/>
    <lineage>
        <taxon>Eukaryota</taxon>
        <taxon>Fungi</taxon>
        <taxon>Dikarya</taxon>
        <taxon>Basidiomycota</taxon>
        <taxon>Ustilaginomycotina</taxon>
        <taxon>Exobasidiomycetes</taxon>
        <taxon>Microstromatales</taxon>
        <taxon>Microstromatales incertae sedis</taxon>
        <taxon>Jaminaea</taxon>
    </lineage>
</organism>
<dbReference type="SMART" id="SM00487">
    <property type="entry name" value="DEXDc"/>
    <property type="match status" value="1"/>
</dbReference>
<dbReference type="GO" id="GO:0005524">
    <property type="term" value="F:ATP binding"/>
    <property type="evidence" value="ECO:0007669"/>
    <property type="project" value="UniProtKB-KW"/>
</dbReference>
<dbReference type="SMART" id="SM00490">
    <property type="entry name" value="HELICc"/>
    <property type="match status" value="1"/>
</dbReference>
<feature type="domain" description="Helicase C-terminal" evidence="7">
    <location>
        <begin position="1254"/>
        <end position="1419"/>
    </location>
</feature>
<feature type="domain" description="Helicase ATP-binding" evidence="6">
    <location>
        <begin position="691"/>
        <end position="885"/>
    </location>
</feature>
<dbReference type="PANTHER" id="PTHR45626:SF52">
    <property type="entry name" value="SINGLE-STRANDED DNA-DEPENDENT ATPASE (EUROFUNG)"/>
    <property type="match status" value="1"/>
</dbReference>
<evidence type="ECO:0000259" key="6">
    <source>
        <dbReference type="PROSITE" id="PS51192"/>
    </source>
</evidence>
<feature type="compositionally biased region" description="Basic residues" evidence="5">
    <location>
        <begin position="807"/>
        <end position="816"/>
    </location>
</feature>
<feature type="compositionally biased region" description="Acidic residues" evidence="5">
    <location>
        <begin position="1169"/>
        <end position="1182"/>
    </location>
</feature>
<evidence type="ECO:0000313" key="8">
    <source>
        <dbReference type="EMBL" id="PWN27706.1"/>
    </source>
</evidence>
<reference evidence="8 9" key="1">
    <citation type="journal article" date="2018" name="Mol. Biol. Evol.">
        <title>Broad Genomic Sampling Reveals a Smut Pathogenic Ancestry of the Fungal Clade Ustilaginomycotina.</title>
        <authorList>
            <person name="Kijpornyongpan T."/>
            <person name="Mondo S.J."/>
            <person name="Barry K."/>
            <person name="Sandor L."/>
            <person name="Lee J."/>
            <person name="Lipzen A."/>
            <person name="Pangilinan J."/>
            <person name="LaButti K."/>
            <person name="Hainaut M."/>
            <person name="Henrissat B."/>
            <person name="Grigoriev I.V."/>
            <person name="Spatafora J.W."/>
            <person name="Aime M.C."/>
        </authorList>
    </citation>
    <scope>NUCLEOTIDE SEQUENCE [LARGE SCALE GENOMIC DNA]</scope>
    <source>
        <strain evidence="8 9">MCA 5214</strain>
    </source>
</reference>
<sequence>MSGNTSNDPFEIVDDPTELIRARNNGEGSSSSSHRSVILPGDAGPSNGRSSDSASEQVAAQRPSNKHRALPAGFSSSSSSNSAIPSKQPLQSSSRPSASSSSSSRIWIPPPRPWEREMKEKAAAAVNAMSTNGDTRGGFVLPTIGGSGARVPTEMLDSKGEFRPPPKPAIDLTADDSDGDEPELVKIKNGDIVADEVKNNGSVCLGVIEATVFCMYGVPEPIAVDGPAAMDPSQDRDPLWQRSNWPEASRFITHPGYRPIYARLSQPLRPNFGSTSANWSSGGSYAARQNADPNPEITVSPILSPLAFQREQGRQGIPIHERNAVPHVKESFGILSGKYANALAPLIKASLVTFEARCRIRSRASAGGYAHSCDILVFCARPKASYVVESLAQAGISFVQPQPGHYSPYDYNGEPPLVKPNNGYLPQPAQTAGPSRGNFAPAMFYGGGDGGVPRYVQSKEMTEEERRKQIETVYDQLTAGEDLPLTDPSSLVVTPLFPHQKQGLTFLLDRERERSFEEAGDAREAGSSRTKRIDLTAETGDLTKDTVGLWKVVRSQVDGSIRAYRNVLTQQEQEKEPGICRGAILADDMGLGKTITVISVIASTMTEAKAFGRGRPNAAPGDVGAMDEDSDTDDEDDGGFASMAAGLQGAGANKKAKVVLPSSKKPGKKAQAKDALERARRDNLVAKSRATLIVAPLTIVANWEEQIKEHWAKKSRPSVYIYHGSNRSSDPKMIANHDVVLTTYSTLASEFSRQSIWVDTTEGAAKGGDDEAADDGEDDFEMYDDEGRPISSSNYNGNGTGASNGKGKGKKRKKATGGKEAPNPLQRIEWFRIVLDEAHTIKEVRTMQCRAVCNLSAQRRLSLTGTPVQNRLDDLYAQIKFLRLEPFSDRLIWNEHCGQRQKKSSLTQRSNANQNNEPLERIALVKVQTMMKFLTLRRTKETRTASGKKLLELPAKNVRVVTIDFDERERTKYKELHERYKEDFKEMEATNSVGTNYATILQEISNLRICCDDPSLVDASKDNKRRTEGRSGFVDAIREDGMTRERAAGLFEVYSESEEALCWECGADIARFAEGDDTGVRGEAATDEAAGSRRPVVTRCTHIICSRCFASKVPAYKKPKALTAEDRADCPACDTSLALLTDIVQLDPADLAGPEPDARHSKRARGGADDFDWGDEDGDDEEDRKGSKRSAHHFGCDRLLPIDSRIGLSHKTRWLLSDLLPFSQCNRRSMLYDADAPQIEHHTPTEQEKDARPDLESVVAVPRQSTKSEDGAAYRPIKSVVFSQWTSMLDRVERALYRAGIKTVRLDGTMKRPERAAALERFKSDASVEVFLISLRAGGFGLNLVSACRAYCLEPAWNPAQEQQAMDRVHRLGQVVPVISTKVVTRASIEERMLEVQKRKAELASAVAEGRKGQQKSRAEEKADRRKELATLMG</sequence>
<dbReference type="InterPro" id="IPR000330">
    <property type="entry name" value="SNF2_N"/>
</dbReference>
<name>A0A316UQZ4_9BASI</name>
<feature type="region of interest" description="Disordered" evidence="5">
    <location>
        <begin position="1405"/>
        <end position="1434"/>
    </location>
</feature>
<dbReference type="PROSITE" id="PS51192">
    <property type="entry name" value="HELICASE_ATP_BIND_1"/>
    <property type="match status" value="1"/>
</dbReference>
<dbReference type="Pfam" id="PF00176">
    <property type="entry name" value="SNF2-rel_dom"/>
    <property type="match status" value="1"/>
</dbReference>
<evidence type="ECO:0000256" key="4">
    <source>
        <dbReference type="SAM" id="Coils"/>
    </source>
</evidence>
<dbReference type="InterPro" id="IPR014001">
    <property type="entry name" value="Helicase_ATP-bd"/>
</dbReference>
<dbReference type="EMBL" id="KZ819667">
    <property type="protein sequence ID" value="PWN27706.1"/>
    <property type="molecule type" value="Genomic_DNA"/>
</dbReference>
<feature type="compositionally biased region" description="Polar residues" evidence="5">
    <location>
        <begin position="47"/>
        <end position="58"/>
    </location>
</feature>
<feature type="compositionally biased region" description="Basic and acidic residues" evidence="5">
    <location>
        <begin position="1242"/>
        <end position="1255"/>
    </location>
</feature>
<feature type="compositionally biased region" description="Low complexity" evidence="5">
    <location>
        <begin position="92"/>
        <end position="107"/>
    </location>
</feature>
<evidence type="ECO:0000256" key="3">
    <source>
        <dbReference type="ARBA" id="ARBA00022840"/>
    </source>
</evidence>
<dbReference type="PANTHER" id="PTHR45626">
    <property type="entry name" value="TRANSCRIPTION TERMINATION FACTOR 2-RELATED"/>
    <property type="match status" value="1"/>
</dbReference>
<proteinExistence type="predicted"/>
<evidence type="ECO:0000259" key="7">
    <source>
        <dbReference type="PROSITE" id="PS51194"/>
    </source>
</evidence>
<dbReference type="InterPro" id="IPR038718">
    <property type="entry name" value="SNF2-like_sf"/>
</dbReference>
<dbReference type="SUPFAM" id="SSF52540">
    <property type="entry name" value="P-loop containing nucleoside triphosphate hydrolases"/>
    <property type="match status" value="2"/>
</dbReference>
<keyword evidence="4" id="KW-0175">Coiled coil</keyword>
<feature type="region of interest" description="Disordered" evidence="5">
    <location>
        <begin position="1"/>
        <end position="113"/>
    </location>
</feature>
<feature type="compositionally biased region" description="Acidic residues" evidence="5">
    <location>
        <begin position="770"/>
        <end position="784"/>
    </location>
</feature>
<keyword evidence="3" id="KW-0067">ATP-binding</keyword>
<dbReference type="InterPro" id="IPR027417">
    <property type="entry name" value="P-loop_NTPase"/>
</dbReference>
<keyword evidence="9" id="KW-1185">Reference proteome</keyword>
<dbReference type="PROSITE" id="PS51194">
    <property type="entry name" value="HELICASE_CTER"/>
    <property type="match status" value="1"/>
</dbReference>
<dbReference type="Gene3D" id="3.40.50.300">
    <property type="entry name" value="P-loop containing nucleotide triphosphate hydrolases"/>
    <property type="match status" value="1"/>
</dbReference>
<dbReference type="CDD" id="cd18008">
    <property type="entry name" value="DEXDc_SHPRH-like"/>
    <property type="match status" value="1"/>
</dbReference>
<evidence type="ECO:0000256" key="5">
    <source>
        <dbReference type="SAM" id="MobiDB-lite"/>
    </source>
</evidence>
<dbReference type="InterPro" id="IPR050628">
    <property type="entry name" value="SNF2_RAD54_helicase_TF"/>
</dbReference>
<evidence type="ECO:0000256" key="2">
    <source>
        <dbReference type="ARBA" id="ARBA00022801"/>
    </source>
</evidence>
<keyword evidence="2" id="KW-0378">Hydrolase</keyword>
<dbReference type="InterPro" id="IPR049730">
    <property type="entry name" value="SNF2/RAD54-like_C"/>
</dbReference>
<feature type="coiled-coil region" evidence="4">
    <location>
        <begin position="963"/>
        <end position="990"/>
    </location>
</feature>
<feature type="region of interest" description="Disordered" evidence="5">
    <location>
        <begin position="1242"/>
        <end position="1263"/>
    </location>
</feature>
<dbReference type="GeneID" id="37027949"/>
<accession>A0A316UQZ4</accession>
<protein>
    <recommendedName>
        <fullName evidence="10">P-loop containing nucleoside triphosphate hydrolase protein</fullName>
    </recommendedName>
</protein>
<dbReference type="STRING" id="1569628.A0A316UQZ4"/>
<feature type="compositionally biased region" description="Acidic residues" evidence="5">
    <location>
        <begin position="625"/>
        <end position="635"/>
    </location>
</feature>
<dbReference type="GO" id="GO:0006281">
    <property type="term" value="P:DNA repair"/>
    <property type="evidence" value="ECO:0007669"/>
    <property type="project" value="TreeGrafter"/>
</dbReference>
<evidence type="ECO:0008006" key="10">
    <source>
        <dbReference type="Google" id="ProtNLM"/>
    </source>
</evidence>
<feature type="compositionally biased region" description="Basic and acidic residues" evidence="5">
    <location>
        <begin position="1409"/>
        <end position="1434"/>
    </location>
</feature>
<evidence type="ECO:0000313" key="9">
    <source>
        <dbReference type="Proteomes" id="UP000245884"/>
    </source>
</evidence>
<dbReference type="GO" id="GO:0005634">
    <property type="term" value="C:nucleus"/>
    <property type="evidence" value="ECO:0007669"/>
    <property type="project" value="TreeGrafter"/>
</dbReference>